<feature type="compositionally biased region" description="Basic and acidic residues" evidence="1">
    <location>
        <begin position="55"/>
        <end position="76"/>
    </location>
</feature>
<evidence type="ECO:0000313" key="3">
    <source>
        <dbReference type="Proteomes" id="UP001061862"/>
    </source>
</evidence>
<name>A0ABY6CEJ6_9HYPH</name>
<gene>
    <name evidence="2" type="ORF">N8A98_04895</name>
</gene>
<accession>A0ABY6CEJ6</accession>
<evidence type="ECO:0000256" key="1">
    <source>
        <dbReference type="SAM" id="MobiDB-lite"/>
    </source>
</evidence>
<proteinExistence type="predicted"/>
<organism evidence="2 3">
    <name type="scientific">Devosia neptuniae</name>
    <dbReference type="NCBI Taxonomy" id="191302"/>
    <lineage>
        <taxon>Bacteria</taxon>
        <taxon>Pseudomonadati</taxon>
        <taxon>Pseudomonadota</taxon>
        <taxon>Alphaproteobacteria</taxon>
        <taxon>Hyphomicrobiales</taxon>
        <taxon>Devosiaceae</taxon>
        <taxon>Devosia</taxon>
    </lineage>
</organism>
<protein>
    <submittedName>
        <fullName evidence="2">Uncharacterized protein</fullName>
    </submittedName>
</protein>
<dbReference type="EMBL" id="CP104965">
    <property type="protein sequence ID" value="UXN70532.1"/>
    <property type="molecule type" value="Genomic_DNA"/>
</dbReference>
<dbReference type="RefSeq" id="WP_262169614.1">
    <property type="nucleotide sequence ID" value="NZ_CP104965.1"/>
</dbReference>
<keyword evidence="3" id="KW-1185">Reference proteome</keyword>
<dbReference type="Proteomes" id="UP001061862">
    <property type="component" value="Chromosome"/>
</dbReference>
<feature type="region of interest" description="Disordered" evidence="1">
    <location>
        <begin position="30"/>
        <end position="105"/>
    </location>
</feature>
<feature type="compositionally biased region" description="Gly residues" evidence="1">
    <location>
        <begin position="86"/>
        <end position="105"/>
    </location>
</feature>
<reference evidence="2 3" key="1">
    <citation type="submission" date="2022-09" db="EMBL/GenBank/DDBJ databases">
        <title>Interaction between co-microsymbionts with complementary sets of symbiotic genes in legume-rhizobium systems.</title>
        <authorList>
            <person name="Safronova V."/>
            <person name="Sazanova A."/>
            <person name="Afonin A."/>
            <person name="Chirak E."/>
        </authorList>
    </citation>
    <scope>NUCLEOTIDE SEQUENCE [LARGE SCALE GENOMIC DNA]</scope>
    <source>
        <strain evidence="2 3">A18/4-1</strain>
    </source>
</reference>
<evidence type="ECO:0000313" key="2">
    <source>
        <dbReference type="EMBL" id="UXN70532.1"/>
    </source>
</evidence>
<sequence>MELLLLALLVPLVWGSVLLLMIKTIGGSRINRRARRSGNSGSAYGGDAGTSSGDGHYHGGSDSHSGHDSHFSHSSHDSGSSSGDSGSSGGDSGGGGGDGGGGGGG</sequence>